<dbReference type="PANTHER" id="PTHR33588:SF1">
    <property type="entry name" value="CILIA- AND FLAGELLA-ASSOCIATED PROTEIN 299"/>
    <property type="match status" value="1"/>
</dbReference>
<dbReference type="PANTHER" id="PTHR33588">
    <property type="entry name" value="CILIA- AND FLAGELLA-ASSOCIATED PROTEIN 299"/>
    <property type="match status" value="1"/>
</dbReference>
<evidence type="ECO:0000256" key="4">
    <source>
        <dbReference type="ARBA" id="ARBA00021436"/>
    </source>
</evidence>
<organism evidence="7 8">
    <name type="scientific">Oikopleura dioica</name>
    <name type="common">Tunicate</name>
    <dbReference type="NCBI Taxonomy" id="34765"/>
    <lineage>
        <taxon>Eukaryota</taxon>
        <taxon>Metazoa</taxon>
        <taxon>Chordata</taxon>
        <taxon>Tunicata</taxon>
        <taxon>Appendicularia</taxon>
        <taxon>Copelata</taxon>
        <taxon>Oikopleuridae</taxon>
        <taxon>Oikopleura</taxon>
    </lineage>
</organism>
<protein>
    <recommendedName>
        <fullName evidence="4">Cilia- and flagella-associated protein 299</fullName>
    </recommendedName>
</protein>
<reference evidence="7 8" key="1">
    <citation type="submission" date="2021-04" db="EMBL/GenBank/DDBJ databases">
        <authorList>
            <person name="Bliznina A."/>
        </authorList>
    </citation>
    <scope>NUCLEOTIDE SEQUENCE [LARGE SCALE GENOMIC DNA]</scope>
</reference>
<evidence type="ECO:0000313" key="7">
    <source>
        <dbReference type="EMBL" id="CAG5106526.1"/>
    </source>
</evidence>
<dbReference type="Pfam" id="PF14713">
    <property type="entry name" value="DUF4464"/>
    <property type="match status" value="1"/>
</dbReference>
<evidence type="ECO:0000256" key="1">
    <source>
        <dbReference type="ARBA" id="ARBA00003056"/>
    </source>
</evidence>
<gene>
    <name evidence="7" type="ORF">OKIOD_LOCUS11649</name>
</gene>
<proteinExistence type="predicted"/>
<evidence type="ECO:0000256" key="6">
    <source>
        <dbReference type="ARBA" id="ARBA00023242"/>
    </source>
</evidence>
<evidence type="ECO:0000256" key="2">
    <source>
        <dbReference type="ARBA" id="ARBA00004123"/>
    </source>
</evidence>
<dbReference type="InterPro" id="IPR027887">
    <property type="entry name" value="DUF4464"/>
</dbReference>
<keyword evidence="8" id="KW-1185">Reference proteome</keyword>
<dbReference type="Proteomes" id="UP001158576">
    <property type="component" value="Chromosome 1"/>
</dbReference>
<sequence>MAEEDISNLEIVMAHETYEDFLDSLVTKKDMFYLEDEEVARQLVELGYGSAGEVMKRSDFEAKKAAAELARIAKRNNAGGMCHYGHELNDPFLKALADREEANRHLKMTSIIFIRTKNTRGQEISGYIDYAHRLKTDEFQQIFAGKKRMIPRNTDLSFFNWDTQHCQINASPYYDVDSEHVGGLLFKSKLDRKQINVDPKSSSPGDNTTRLRIKSKFYEEVVFYDHITRGKA</sequence>
<accession>A0ABN7ST28</accession>
<evidence type="ECO:0000256" key="5">
    <source>
        <dbReference type="ARBA" id="ARBA00022490"/>
    </source>
</evidence>
<dbReference type="EMBL" id="OU015566">
    <property type="protein sequence ID" value="CAG5106526.1"/>
    <property type="molecule type" value="Genomic_DNA"/>
</dbReference>
<comment type="subcellular location">
    <subcellularLocation>
        <location evidence="3">Cytoplasm</location>
    </subcellularLocation>
    <subcellularLocation>
        <location evidence="2">Nucleus</location>
    </subcellularLocation>
</comment>
<keyword evidence="5" id="KW-0963">Cytoplasm</keyword>
<keyword evidence="6" id="KW-0539">Nucleus</keyword>
<evidence type="ECO:0000313" key="8">
    <source>
        <dbReference type="Proteomes" id="UP001158576"/>
    </source>
</evidence>
<comment type="function">
    <text evidence="1">May be involved in spermatogenesis.</text>
</comment>
<name>A0ABN7ST28_OIKDI</name>
<evidence type="ECO:0000256" key="3">
    <source>
        <dbReference type="ARBA" id="ARBA00004496"/>
    </source>
</evidence>